<dbReference type="Proteomes" id="UP000664203">
    <property type="component" value="Unassembled WGS sequence"/>
</dbReference>
<evidence type="ECO:0000313" key="1">
    <source>
        <dbReference type="EMBL" id="CAF9912376.1"/>
    </source>
</evidence>
<accession>A0A8H3ETD3</accession>
<reference evidence="1" key="1">
    <citation type="submission" date="2021-03" db="EMBL/GenBank/DDBJ databases">
        <authorList>
            <person name="Tagirdzhanova G."/>
        </authorList>
    </citation>
    <scope>NUCLEOTIDE SEQUENCE</scope>
</reference>
<dbReference type="EMBL" id="CAJPDR010000055">
    <property type="protein sequence ID" value="CAF9912376.1"/>
    <property type="molecule type" value="Genomic_DNA"/>
</dbReference>
<protein>
    <submittedName>
        <fullName evidence="1">Uncharacterized protein</fullName>
    </submittedName>
</protein>
<keyword evidence="2" id="KW-1185">Reference proteome</keyword>
<proteinExistence type="predicted"/>
<organism evidence="1 2">
    <name type="scientific">Alectoria fallacina</name>
    <dbReference type="NCBI Taxonomy" id="1903189"/>
    <lineage>
        <taxon>Eukaryota</taxon>
        <taxon>Fungi</taxon>
        <taxon>Dikarya</taxon>
        <taxon>Ascomycota</taxon>
        <taxon>Pezizomycotina</taxon>
        <taxon>Lecanoromycetes</taxon>
        <taxon>OSLEUM clade</taxon>
        <taxon>Lecanoromycetidae</taxon>
        <taxon>Lecanorales</taxon>
        <taxon>Lecanorineae</taxon>
        <taxon>Parmeliaceae</taxon>
        <taxon>Alectoria</taxon>
    </lineage>
</organism>
<name>A0A8H3ETD3_9LECA</name>
<sequence>MPMDYFVKGLAAMFVDIVNKKRKSTSFEIIVLGAPLYRDVRIGTHHVAHSPVSDFLRFRAYNVDYKYPSPSGLTTVLSEVVKGAAISSDEALKHKHLLYFYWLG</sequence>
<gene>
    <name evidence="1" type="ORF">ALECFALPRED_008101</name>
</gene>
<evidence type="ECO:0000313" key="2">
    <source>
        <dbReference type="Proteomes" id="UP000664203"/>
    </source>
</evidence>
<dbReference type="AlphaFoldDB" id="A0A8H3ETD3"/>
<comment type="caution">
    <text evidence="1">The sequence shown here is derived from an EMBL/GenBank/DDBJ whole genome shotgun (WGS) entry which is preliminary data.</text>
</comment>